<keyword evidence="5" id="KW-1185">Reference proteome</keyword>
<accession>A0AA39RZF0</accession>
<dbReference type="AlphaFoldDB" id="A0AA39RZF0"/>
<evidence type="ECO:0000256" key="1">
    <source>
        <dbReference type="ARBA" id="ARBA00009861"/>
    </source>
</evidence>
<keyword evidence="3" id="KW-0012">Acyltransferase</keyword>
<proteinExistence type="inferred from homology"/>
<comment type="similarity">
    <text evidence="1">Belongs to the plant acyltransferase family.</text>
</comment>
<keyword evidence="2" id="KW-0808">Transferase</keyword>
<reference evidence="4" key="2">
    <citation type="submission" date="2023-06" db="EMBL/GenBank/DDBJ databases">
        <authorList>
            <person name="Swenson N.G."/>
            <person name="Wegrzyn J.L."/>
            <person name="Mcevoy S.L."/>
        </authorList>
    </citation>
    <scope>NUCLEOTIDE SEQUENCE</scope>
    <source>
        <strain evidence="4">NS2018</strain>
        <tissue evidence="4">Leaf</tissue>
    </source>
</reference>
<evidence type="ECO:0000313" key="4">
    <source>
        <dbReference type="EMBL" id="KAK0582456.1"/>
    </source>
</evidence>
<dbReference type="Gene3D" id="3.30.559.10">
    <property type="entry name" value="Chloramphenicol acetyltransferase-like domain"/>
    <property type="match status" value="2"/>
</dbReference>
<dbReference type="EMBL" id="JAUESC010000384">
    <property type="protein sequence ID" value="KAK0582456.1"/>
    <property type="molecule type" value="Genomic_DNA"/>
</dbReference>
<reference evidence="4" key="1">
    <citation type="journal article" date="2022" name="Plant J.">
        <title>Strategies of tolerance reflected in two North American maple genomes.</title>
        <authorList>
            <person name="McEvoy S.L."/>
            <person name="Sezen U.U."/>
            <person name="Trouern-Trend A."/>
            <person name="McMahon S.M."/>
            <person name="Schaberg P.G."/>
            <person name="Yang J."/>
            <person name="Wegrzyn J.L."/>
            <person name="Swenson N.G."/>
        </authorList>
    </citation>
    <scope>NUCLEOTIDE SEQUENCE</scope>
    <source>
        <strain evidence="4">NS2018</strain>
    </source>
</reference>
<evidence type="ECO:0000256" key="2">
    <source>
        <dbReference type="ARBA" id="ARBA00022679"/>
    </source>
</evidence>
<name>A0AA39RZF0_ACESA</name>
<sequence>MEVQIISKKLIKPSIPTPSHLQNMSLSLMDIRLLPRTVPIIFYYPAHGNCHPDSVEHVERLKRLEKSLSEILTLYYPLAGRYVEEKLSIDCNDEGVEYAKALVNGKLSQILQGQFEIKELNRFIPDHNQVEESATSPLVAVQINIFNCGGIAIGLLTSHRIIDGFTLFLFTNGWAKACKVGNINDVIVPNFEAGILFPPTDTPVVKLPSLSKTTSQVVTKRFVLNASTISKLKADVMTPSTTEVVIALIWRAQINAAQARYGFLRTSLLSVAVNLRGKTFKKVPENCCGNIYTVGTARFEADETRMGSLNVFVDQVRDAVRNTIVEFGKQKEEDEDGFFSKLIMKPCIELDEQVRKGEGDIHRFSSLRNFPSYEVDFGWGKPAWVSLVQRPYKSVMLLDTKAGDGIEAWVTMDKEEMAYFQNDPNITMLLKDGDMASPGMVHPSSIHHFPAPKSS</sequence>
<dbReference type="Pfam" id="PF02458">
    <property type="entry name" value="Transferase"/>
    <property type="match status" value="1"/>
</dbReference>
<dbReference type="InterPro" id="IPR023213">
    <property type="entry name" value="CAT-like_dom_sf"/>
</dbReference>
<dbReference type="Proteomes" id="UP001168877">
    <property type="component" value="Unassembled WGS sequence"/>
</dbReference>
<dbReference type="GO" id="GO:0016746">
    <property type="term" value="F:acyltransferase activity"/>
    <property type="evidence" value="ECO:0007669"/>
    <property type="project" value="UniProtKB-KW"/>
</dbReference>
<gene>
    <name evidence="4" type="ORF">LWI29_025844</name>
</gene>
<comment type="caution">
    <text evidence="4">The sequence shown here is derived from an EMBL/GenBank/DDBJ whole genome shotgun (WGS) entry which is preliminary data.</text>
</comment>
<evidence type="ECO:0000313" key="5">
    <source>
        <dbReference type="Proteomes" id="UP001168877"/>
    </source>
</evidence>
<protein>
    <submittedName>
        <fullName evidence="4">Uncharacterized protein</fullName>
    </submittedName>
</protein>
<dbReference type="PANTHER" id="PTHR31623:SF83">
    <property type="entry name" value="ACETYL-COA-BENZYLALCOHOL ACETYLTRANSFERASE-LIKE"/>
    <property type="match status" value="1"/>
</dbReference>
<evidence type="ECO:0000256" key="3">
    <source>
        <dbReference type="ARBA" id="ARBA00023315"/>
    </source>
</evidence>
<dbReference type="PANTHER" id="PTHR31623">
    <property type="entry name" value="F21J9.9"/>
    <property type="match status" value="1"/>
</dbReference>
<organism evidence="4 5">
    <name type="scientific">Acer saccharum</name>
    <name type="common">Sugar maple</name>
    <dbReference type="NCBI Taxonomy" id="4024"/>
    <lineage>
        <taxon>Eukaryota</taxon>
        <taxon>Viridiplantae</taxon>
        <taxon>Streptophyta</taxon>
        <taxon>Embryophyta</taxon>
        <taxon>Tracheophyta</taxon>
        <taxon>Spermatophyta</taxon>
        <taxon>Magnoliopsida</taxon>
        <taxon>eudicotyledons</taxon>
        <taxon>Gunneridae</taxon>
        <taxon>Pentapetalae</taxon>
        <taxon>rosids</taxon>
        <taxon>malvids</taxon>
        <taxon>Sapindales</taxon>
        <taxon>Sapindaceae</taxon>
        <taxon>Hippocastanoideae</taxon>
        <taxon>Acereae</taxon>
        <taxon>Acer</taxon>
    </lineage>
</organism>